<evidence type="ECO:0000313" key="3">
    <source>
        <dbReference type="EMBL" id="CUR52358.1"/>
    </source>
</evidence>
<dbReference type="AlphaFoldDB" id="A0A128A4U0"/>
<feature type="compositionally biased region" description="Polar residues" evidence="1">
    <location>
        <begin position="121"/>
        <end position="134"/>
    </location>
</feature>
<proteinExistence type="predicted"/>
<evidence type="ECO:0000256" key="2">
    <source>
        <dbReference type="SAM" id="Phobius"/>
    </source>
</evidence>
<feature type="region of interest" description="Disordered" evidence="1">
    <location>
        <begin position="106"/>
        <end position="140"/>
    </location>
</feature>
<protein>
    <submittedName>
        <fullName evidence="3">Uncharacterized protein</fullName>
    </submittedName>
</protein>
<name>A0A128A4U0_9ARCH</name>
<sequence length="227" mass="25304">MPDKLCRTCGGDLIKWSTCSECRKVVQKICTTCSVKTIEEFHFHHIHLEPYQIVNTKSTVATVQSYQDLPSPKVSKKKKSHRNNMLVISSIIVTIIILGVLNTTHPESSIPNPSKIKEITPSESPSVTENTNQAPHAETPNIVASSNVDTKYTYDNCLGVSDGMYMTVTCPTTYGNVYKAVVQIPTELVSQFENNIFNLRGISVIEHMDSISIQYAKKMYEAKFVNG</sequence>
<keyword evidence="2" id="KW-1133">Transmembrane helix</keyword>
<organism evidence="3 4">
    <name type="scientific">Nitrosotalea devaniterrae</name>
    <dbReference type="NCBI Taxonomy" id="1078905"/>
    <lineage>
        <taxon>Archaea</taxon>
        <taxon>Nitrososphaerota</taxon>
        <taxon>Nitrososphaeria</taxon>
        <taxon>Nitrosotaleales</taxon>
        <taxon>Nitrosotaleaceae</taxon>
        <taxon>Nitrosotalea</taxon>
    </lineage>
</organism>
<keyword evidence="2" id="KW-0472">Membrane</keyword>
<reference evidence="4" key="1">
    <citation type="submission" date="2015-10" db="EMBL/GenBank/DDBJ databases">
        <authorList>
            <person name="Lehtovirta-Morley L.E."/>
            <person name="Vieille C."/>
        </authorList>
    </citation>
    <scope>NUCLEOTIDE SEQUENCE [LARGE SCALE GENOMIC DNA]</scope>
</reference>
<dbReference type="KEGG" id="ndv:NDEV_1596"/>
<evidence type="ECO:0000313" key="4">
    <source>
        <dbReference type="Proteomes" id="UP000196239"/>
    </source>
</evidence>
<keyword evidence="4" id="KW-1185">Reference proteome</keyword>
<gene>
    <name evidence="3" type="ORF">NDEV_1596</name>
</gene>
<dbReference type="EMBL" id="LN890280">
    <property type="protein sequence ID" value="CUR52358.1"/>
    <property type="molecule type" value="Genomic_DNA"/>
</dbReference>
<feature type="transmembrane region" description="Helical" evidence="2">
    <location>
        <begin position="83"/>
        <end position="101"/>
    </location>
</feature>
<accession>A0A128A4U0</accession>
<evidence type="ECO:0000256" key="1">
    <source>
        <dbReference type="SAM" id="MobiDB-lite"/>
    </source>
</evidence>
<dbReference type="Proteomes" id="UP000196239">
    <property type="component" value="Chromosome 1"/>
</dbReference>
<keyword evidence="2" id="KW-0812">Transmembrane</keyword>